<dbReference type="InterPro" id="IPR040217">
    <property type="entry name" value="ACR1-12"/>
</dbReference>
<dbReference type="PROSITE" id="PS51671">
    <property type="entry name" value="ACT"/>
    <property type="match status" value="1"/>
</dbReference>
<dbReference type="PANTHER" id="PTHR31096:SF40">
    <property type="entry name" value="ACT DOMAIN-CONTAINING PROTEIN ACR"/>
    <property type="match status" value="1"/>
</dbReference>
<dbReference type="GO" id="GO:0016597">
    <property type="term" value="F:amino acid binding"/>
    <property type="evidence" value="ECO:0007669"/>
    <property type="project" value="UniProtKB-UniRule"/>
</dbReference>
<evidence type="ECO:0000313" key="5">
    <source>
        <dbReference type="Proteomes" id="UP000807159"/>
    </source>
</evidence>
<keyword evidence="1 2" id="KW-0677">Repeat</keyword>
<dbReference type="PANTHER" id="PTHR31096">
    <property type="entry name" value="ACT DOMAIN-CONTAINING PROTEIN ACR4-RELATED"/>
    <property type="match status" value="1"/>
</dbReference>
<dbReference type="InterPro" id="IPR002912">
    <property type="entry name" value="ACT_dom"/>
</dbReference>
<keyword evidence="5" id="KW-1185">Reference proteome</keyword>
<dbReference type="AlphaFoldDB" id="A0A8T2XH21"/>
<dbReference type="Proteomes" id="UP000807159">
    <property type="component" value="Chromosome 12"/>
</dbReference>
<proteinExistence type="predicted"/>
<organism evidence="4 5">
    <name type="scientific">Populus deltoides</name>
    <name type="common">Eastern poplar</name>
    <name type="synonym">Eastern cottonwood</name>
    <dbReference type="NCBI Taxonomy" id="3696"/>
    <lineage>
        <taxon>Eukaryota</taxon>
        <taxon>Viridiplantae</taxon>
        <taxon>Streptophyta</taxon>
        <taxon>Embryophyta</taxon>
        <taxon>Tracheophyta</taxon>
        <taxon>Spermatophyta</taxon>
        <taxon>Magnoliopsida</taxon>
        <taxon>eudicotyledons</taxon>
        <taxon>Gunneridae</taxon>
        <taxon>Pentapetalae</taxon>
        <taxon>rosids</taxon>
        <taxon>fabids</taxon>
        <taxon>Malpighiales</taxon>
        <taxon>Salicaceae</taxon>
        <taxon>Saliceae</taxon>
        <taxon>Populus</taxon>
    </lineage>
</organism>
<dbReference type="Gene3D" id="3.30.70.260">
    <property type="match status" value="1"/>
</dbReference>
<evidence type="ECO:0000256" key="1">
    <source>
        <dbReference type="ARBA" id="ARBA00022737"/>
    </source>
</evidence>
<accession>A0A8T2XH21</accession>
<dbReference type="InterPro" id="IPR045865">
    <property type="entry name" value="ACT-like_dom_sf"/>
</dbReference>
<evidence type="ECO:0000256" key="2">
    <source>
        <dbReference type="RuleBase" id="RU369043"/>
    </source>
</evidence>
<sequence length="337" mass="37684">MVKSMGKMLLSKEHTLVELTGTDRPGLLSEVCAVLTDLSCNVVYAEIWAHNARAAAVIHVTDQSTGTAIEDPRQLSLIKELLYNVLKGLGDYRTPTVSISSPGVIHIGRRLHQMMFAARDFERPLSTEDDNSVRPSVTVSDCPDRDYTVVTATSIDRPKLLFDTVCTLTDMQYLVFHGTVNTSSDEAYQEYYIRHVDGLPVSSEAERQRVMECIQAAIERRATEGLHLELFTDDHFGLLSDITRILRENGLCPKRAEISTKNGKAKHNFIVTDVSGNPVEPKTIYLIRQQMGQTVIQVKGNLSMSPKFPQQTPRSFLFGSFFKCPSFQNFGLIKSHS</sequence>
<evidence type="ECO:0000259" key="3">
    <source>
        <dbReference type="PROSITE" id="PS51671"/>
    </source>
</evidence>
<comment type="function">
    <text evidence="2">Binds amino acids.</text>
</comment>
<dbReference type="EMBL" id="JACEGQ020000012">
    <property type="protein sequence ID" value="KAH8492819.1"/>
    <property type="molecule type" value="Genomic_DNA"/>
</dbReference>
<comment type="caution">
    <text evidence="4">The sequence shown here is derived from an EMBL/GenBank/DDBJ whole genome shotgun (WGS) entry which is preliminary data.</text>
</comment>
<name>A0A8T2XH21_POPDE</name>
<reference evidence="4" key="1">
    <citation type="journal article" date="2021" name="J. Hered.">
        <title>Genome Assembly of Salicaceae Populus deltoides (Eastern Cottonwood) I-69 Based on Nanopore Sequencing and Hi-C Technologies.</title>
        <authorList>
            <person name="Bai S."/>
            <person name="Wu H."/>
            <person name="Zhang J."/>
            <person name="Pan Z."/>
            <person name="Zhao W."/>
            <person name="Li Z."/>
            <person name="Tong C."/>
        </authorList>
    </citation>
    <scope>NUCLEOTIDE SEQUENCE</scope>
    <source>
        <tissue evidence="4">Leaf</tissue>
    </source>
</reference>
<dbReference type="SUPFAM" id="SSF55021">
    <property type="entry name" value="ACT-like"/>
    <property type="match status" value="2"/>
</dbReference>
<protein>
    <recommendedName>
        <fullName evidence="2">ACT domain-containing protein ACR</fullName>
    </recommendedName>
    <alternativeName>
        <fullName evidence="2">Protein ACT DOMAIN REPEATS</fullName>
    </alternativeName>
</protein>
<gene>
    <name evidence="4" type="ORF">H0E87_022165</name>
</gene>
<evidence type="ECO:0000313" key="4">
    <source>
        <dbReference type="EMBL" id="KAH8492819.1"/>
    </source>
</evidence>
<dbReference type="Pfam" id="PF01842">
    <property type="entry name" value="ACT"/>
    <property type="match status" value="1"/>
</dbReference>
<feature type="domain" description="ACT" evidence="3">
    <location>
        <begin position="16"/>
        <end position="100"/>
    </location>
</feature>
<dbReference type="CDD" id="cd04897">
    <property type="entry name" value="ACT_ACR_3"/>
    <property type="match status" value="1"/>
</dbReference>